<evidence type="ECO:0000313" key="3">
    <source>
        <dbReference type="Proteomes" id="UP000197208"/>
    </source>
</evidence>
<accession>A0A246BHS8</accession>
<comment type="caution">
    <text evidence="2">The sequence shown here is derived from an EMBL/GenBank/DDBJ whole genome shotgun (WGS) entry which is preliminary data.</text>
</comment>
<reference evidence="2 3" key="1">
    <citation type="submission" date="2017-05" db="EMBL/GenBank/DDBJ databases">
        <title>De novo genome assembly of Deniococcus indicus strain DR1.</title>
        <authorList>
            <person name="Chauhan D."/>
            <person name="Yennamalli R.M."/>
            <person name="Priyadarshini R."/>
        </authorList>
    </citation>
    <scope>NUCLEOTIDE SEQUENCE [LARGE SCALE GENOMIC DNA]</scope>
    <source>
        <strain evidence="2 3">DR1</strain>
    </source>
</reference>
<protein>
    <recommendedName>
        <fullName evidence="4">LysM domain-containing protein</fullName>
    </recommendedName>
</protein>
<keyword evidence="3" id="KW-1185">Reference proteome</keyword>
<sequence length="154" mass="16073">MIMPRRLQFPGCLLLSALVASAGASSLSGEARSFVERLGRASGVPLSAPLFVGINASQRVASTFQKSGRCVTAPTLGLLQRQPASPGVRAMLILELRCVQMVNGQTLTAESALALANGLGLNVANINAMLNDPLAVNRLLDAAQRPVTPITPTR</sequence>
<dbReference type="Proteomes" id="UP000197208">
    <property type="component" value="Unassembled WGS sequence"/>
</dbReference>
<evidence type="ECO:0008006" key="4">
    <source>
        <dbReference type="Google" id="ProtNLM"/>
    </source>
</evidence>
<feature type="signal peptide" evidence="1">
    <location>
        <begin position="1"/>
        <end position="22"/>
    </location>
</feature>
<name>A0A246BHS8_9DEIO</name>
<gene>
    <name evidence="2" type="ORF">CBQ26_14910</name>
</gene>
<keyword evidence="1" id="KW-0732">Signal</keyword>
<dbReference type="EMBL" id="NHMK01000022">
    <property type="protein sequence ID" value="OWL94803.1"/>
    <property type="molecule type" value="Genomic_DNA"/>
</dbReference>
<evidence type="ECO:0000256" key="1">
    <source>
        <dbReference type="SAM" id="SignalP"/>
    </source>
</evidence>
<feature type="chain" id="PRO_5012896488" description="LysM domain-containing protein" evidence="1">
    <location>
        <begin position="23"/>
        <end position="154"/>
    </location>
</feature>
<proteinExistence type="predicted"/>
<dbReference type="AlphaFoldDB" id="A0A246BHS8"/>
<evidence type="ECO:0000313" key="2">
    <source>
        <dbReference type="EMBL" id="OWL94803.1"/>
    </source>
</evidence>
<organism evidence="2 3">
    <name type="scientific">Deinococcus indicus</name>
    <dbReference type="NCBI Taxonomy" id="223556"/>
    <lineage>
        <taxon>Bacteria</taxon>
        <taxon>Thermotogati</taxon>
        <taxon>Deinococcota</taxon>
        <taxon>Deinococci</taxon>
        <taxon>Deinococcales</taxon>
        <taxon>Deinococcaceae</taxon>
        <taxon>Deinococcus</taxon>
    </lineage>
</organism>